<keyword evidence="3" id="KW-0547">Nucleotide-binding</keyword>
<dbReference type="Pfam" id="PF03618">
    <property type="entry name" value="Kinase-PPPase"/>
    <property type="match status" value="1"/>
</dbReference>
<evidence type="ECO:0000256" key="3">
    <source>
        <dbReference type="ARBA" id="ARBA00022741"/>
    </source>
</evidence>
<sequence length="277" mass="31397">MAQKENAQSATIYLISDSTGETAEKMLKAAMAQFPKTETKIVRRRYVRTDEQIKTVIEEAKQDDALLIFTFVSEPLRMKMREVALHSGLLAVDLLGPLLTAMSHFLNRPAHSEPGLLHQIDREYYGRVEAVQFTVKHDDGQNLHGVKKADIVLVGPSRTAKTPLSIYLARFGHKVANIPLVLNLPIPSVLEEVEQNRVVGLMIDPHRLIEIRSARLKKLNQTKSDYDKITPIMQELKYCREIYRQHPGWSILDVTGRAVEEVATDVRALIRKNTAKK</sequence>
<keyword evidence="4" id="KW-0418">Kinase</keyword>
<dbReference type="PANTHER" id="PTHR31756">
    <property type="entry name" value="PYRUVATE, PHOSPHATE DIKINASE REGULATORY PROTEIN 1, CHLOROPLASTIC"/>
    <property type="match status" value="1"/>
</dbReference>
<dbReference type="GO" id="GO:0005524">
    <property type="term" value="F:ATP binding"/>
    <property type="evidence" value="ECO:0007669"/>
    <property type="project" value="InterPro"/>
</dbReference>
<dbReference type="GO" id="GO:0004674">
    <property type="term" value="F:protein serine/threonine kinase activity"/>
    <property type="evidence" value="ECO:0007669"/>
    <property type="project" value="UniProtKB-KW"/>
</dbReference>
<dbReference type="InterPro" id="IPR005177">
    <property type="entry name" value="Kinase-pyrophosphorylase"/>
</dbReference>
<dbReference type="EMBL" id="UOGF01000026">
    <property type="protein sequence ID" value="VAX27324.1"/>
    <property type="molecule type" value="Genomic_DNA"/>
</dbReference>
<organism evidence="5">
    <name type="scientific">hydrothermal vent metagenome</name>
    <dbReference type="NCBI Taxonomy" id="652676"/>
    <lineage>
        <taxon>unclassified sequences</taxon>
        <taxon>metagenomes</taxon>
        <taxon>ecological metagenomes</taxon>
    </lineage>
</organism>
<protein>
    <submittedName>
        <fullName evidence="5">Phosphoenolpyruvate synthase regulatory protein</fullName>
    </submittedName>
</protein>
<dbReference type="HAMAP" id="MF_00921">
    <property type="entry name" value="PDRP"/>
    <property type="match status" value="1"/>
</dbReference>
<dbReference type="InterPro" id="IPR026565">
    <property type="entry name" value="PPDK_reg"/>
</dbReference>
<keyword evidence="1" id="KW-0723">Serine/threonine-protein kinase</keyword>
<evidence type="ECO:0000313" key="5">
    <source>
        <dbReference type="EMBL" id="VAX27324.1"/>
    </source>
</evidence>
<gene>
    <name evidence="5" type="ORF">MNBD_NITROSPIRAE01-1944</name>
</gene>
<dbReference type="PANTHER" id="PTHR31756:SF3">
    <property type="entry name" value="PYRUVATE, PHOSPHATE DIKINASE REGULATORY PROTEIN 1, CHLOROPLASTIC"/>
    <property type="match status" value="1"/>
</dbReference>
<keyword evidence="5" id="KW-0670">Pyruvate</keyword>
<keyword evidence="2" id="KW-0808">Transferase</keyword>
<evidence type="ECO:0000256" key="4">
    <source>
        <dbReference type="ARBA" id="ARBA00022777"/>
    </source>
</evidence>
<proteinExistence type="inferred from homology"/>
<reference evidence="5" key="1">
    <citation type="submission" date="2018-06" db="EMBL/GenBank/DDBJ databases">
        <authorList>
            <person name="Zhirakovskaya E."/>
        </authorList>
    </citation>
    <scope>NUCLEOTIDE SEQUENCE</scope>
</reference>
<dbReference type="NCBIfam" id="NF003742">
    <property type="entry name" value="PRK05339.1"/>
    <property type="match status" value="1"/>
</dbReference>
<name>A0A3B1CTZ5_9ZZZZ</name>
<accession>A0A3B1CTZ5</accession>
<evidence type="ECO:0000256" key="1">
    <source>
        <dbReference type="ARBA" id="ARBA00022527"/>
    </source>
</evidence>
<evidence type="ECO:0000256" key="2">
    <source>
        <dbReference type="ARBA" id="ARBA00022679"/>
    </source>
</evidence>
<dbReference type="AlphaFoldDB" id="A0A3B1CTZ5"/>